<keyword evidence="5" id="KW-1185">Reference proteome</keyword>
<dbReference type="OrthoDB" id="348976at2759"/>
<dbReference type="EMBL" id="VRMN01000023">
    <property type="protein sequence ID" value="KAA8490565.1"/>
    <property type="molecule type" value="Genomic_DNA"/>
</dbReference>
<dbReference type="GO" id="GO:0009536">
    <property type="term" value="C:plastid"/>
    <property type="evidence" value="ECO:0007669"/>
    <property type="project" value="UniProtKB-SubCell"/>
</dbReference>
<comment type="caution">
    <text evidence="4">The sequence shown here is derived from an EMBL/GenBank/DDBJ whole genome shotgun (WGS) entry which is preliminary data.</text>
</comment>
<protein>
    <submittedName>
        <fullName evidence="4">Putative plastid-lipid-associated protein 12, chloroplastic</fullName>
    </submittedName>
</protein>
<evidence type="ECO:0000259" key="3">
    <source>
        <dbReference type="Pfam" id="PF04755"/>
    </source>
</evidence>
<keyword evidence="2" id="KW-0934">Plastid</keyword>
<proteinExistence type="predicted"/>
<dbReference type="PANTHER" id="PTHR31906">
    <property type="entry name" value="PLASTID-LIPID-ASSOCIATED PROTEIN 4, CHLOROPLASTIC-RELATED"/>
    <property type="match status" value="1"/>
</dbReference>
<feature type="domain" description="Plastid lipid-associated protein/fibrillin conserved" evidence="3">
    <location>
        <begin position="81"/>
        <end position="278"/>
    </location>
</feature>
<dbReference type="Proteomes" id="UP000324585">
    <property type="component" value="Unassembled WGS sequence"/>
</dbReference>
<dbReference type="InterPro" id="IPR006843">
    <property type="entry name" value="PAP/fibrillin_dom"/>
</dbReference>
<name>A0A5J4YHF8_PORPP</name>
<evidence type="ECO:0000313" key="5">
    <source>
        <dbReference type="Proteomes" id="UP000324585"/>
    </source>
</evidence>
<evidence type="ECO:0000313" key="4">
    <source>
        <dbReference type="EMBL" id="KAA8490565.1"/>
    </source>
</evidence>
<evidence type="ECO:0000256" key="2">
    <source>
        <dbReference type="ARBA" id="ARBA00022640"/>
    </source>
</evidence>
<gene>
    <name evidence="4" type="ORF">FVE85_9625</name>
</gene>
<comment type="subcellular location">
    <subcellularLocation>
        <location evidence="1">Plastid</location>
    </subcellularLocation>
</comment>
<sequence>MAFAARADALWLAKSPRQSPAVVSHEHARRTSMRAAAALARRSWCRRSARQAARESCGVVVRAQHGFGGAETAQRYDNEAQELKEQLLELVQPAQNARGRLTPTQVRDQVLELVQLLEACAQKHQTKRVTSAQLPGTWKLLYTTRPGTASPIQRFVVGQSEFVSNVFQDLSIDLESGTGRFNNVADFKQRAGGKLYVQALIERIDSELNRLHIRFDLAYFEFTSGLVMSLLRREEPLRVPYPVPFKLLGKKACGWLDVTFVDADLRISRGNKGSMFILVRERDAERASETN</sequence>
<reference evidence="5" key="1">
    <citation type="journal article" date="2019" name="Nat. Commun.">
        <title>Expansion of phycobilisome linker gene families in mesophilic red algae.</title>
        <authorList>
            <person name="Lee J."/>
            <person name="Kim D."/>
            <person name="Bhattacharya D."/>
            <person name="Yoon H.S."/>
        </authorList>
    </citation>
    <scope>NUCLEOTIDE SEQUENCE [LARGE SCALE GENOMIC DNA]</scope>
    <source>
        <strain evidence="5">CCMP 1328</strain>
    </source>
</reference>
<accession>A0A5J4YHF8</accession>
<dbReference type="InterPro" id="IPR039633">
    <property type="entry name" value="PAP"/>
</dbReference>
<dbReference type="AlphaFoldDB" id="A0A5J4YHF8"/>
<dbReference type="OMA" id="VEQTEWL"/>
<dbReference type="Pfam" id="PF04755">
    <property type="entry name" value="PAP_fibrillin"/>
    <property type="match status" value="1"/>
</dbReference>
<organism evidence="4 5">
    <name type="scientific">Porphyridium purpureum</name>
    <name type="common">Red alga</name>
    <name type="synonym">Porphyridium cruentum</name>
    <dbReference type="NCBI Taxonomy" id="35688"/>
    <lineage>
        <taxon>Eukaryota</taxon>
        <taxon>Rhodophyta</taxon>
        <taxon>Bangiophyceae</taxon>
        <taxon>Porphyridiales</taxon>
        <taxon>Porphyridiaceae</taxon>
        <taxon>Porphyridium</taxon>
    </lineage>
</organism>
<evidence type="ECO:0000256" key="1">
    <source>
        <dbReference type="ARBA" id="ARBA00004474"/>
    </source>
</evidence>